<sequence length="1416" mass="154095">MIHIFSKKTPSGKIKFLRTLLIFELLITLTLGNFSPVLAEEIFEATISAIAQIVEPQIPNLPLPFSEDYPVGLYFGQPYPEDIPEEILSKLEKLGGRFHSGIDFEIPEGIPVISIDDGIVTEAGEGDFGITVVVSHKWGTSVYGHLKEVKVQKDQSISKGSEIGLSGNSGITTGFHLHFGIKPFKSDLDNGFFGFVDPAPYLGISKDSPPIEGTASAALQEKILGAEDNIPEPTAIDYSTDDSYLYDYKFNLRQGSAAHLINKKRQDPSFAITDQNYDSKLRFFLKDSRKIADATVNGNLVEYRQSVLDIPMLIRYTIRNDQVKEELILQEKPSSEIFISQGDNLDISFLVETENLLVEQSGEEYYFRAKDGSVTWILKGPNLKDREGREGSISGKLQDNLYILSIDSKFLQEAVYPVTIDPTIVIGEGGDTTCSEASIENKNSDVSSSHNFKKECEKMLFESNDKAEKNAGFKIKQKERNKELLFTLKNSKNSNGTASGKKLTYKNIDISGIKLDLEYEVTEDKVKEKFIIDKKPNKPTLDSIPASVDFVFDFVGNGLNRSNNNDEVEFRDQESSDLLFTIPKLTYDDAAGSSGNISLSFDDANQTATISIDSNFLKTATYPVVIDPTVIIGSSSLTGATQPLNMRHLVRTSEASLHSFIQFGTQTGTCGSGGLWWLYSTDSGSNWTCGGQLSSDTNFYADAKTDTSDNIYVAYSYPQRTGATGSTSYDVYYRKLTKGAGSAWTLENQQTVLDSTSTSTSYSSVSLDLEGTTRIWLAVRYSDGTLAHVSVYYSDGLTASPTWTVSQSSLASVTPDSGFSTHRPQVVRFGSKIGVVYDNQVVQNVRFRYRNDGDSLTSWAQEIIAVNASTCSGPGQAVGDTNGNLYFSVKCTSLYFSYFNGETVSPTVSIASDNVTSQSMATDGTNIWIFYIGRSELSSRFSNHKLVYKKGSPPFTASDFDTTATTVVSYHGVFDKYWSYVSSAYTDDTTDAGNTTTADTQMVTNSGDIIYFGKSEKFDAVSWDVSTNGAGGTITWEYCSAVDATPTCTSWSTLSFTASASTNFTADGWGAFTSPADWQAAKVNSEGTAYYYIRARATVNYTTSPVGVQMAAIPDTYNPSVTATVAANTTHVIWTENASSPTRVRYASVTTTASTSPSSTAEISPVVAGYSSTTAATQPSTMRHIVRTSDGTLHAFVQAGTQLACGGAGGSNNSPGLNWIYSTDSGSTWTCGGQLSSDTTNLMYADARVDSSDNIYVVYSMATTTGGTAKDVFYRKLTKGAGATWTLESAQTVLDGTSTVGYHYATIELQGTTRLWLATRYYDGTNYQVSVYYSDGLTASPTWTQSVGTLDTAGTNAGYHYPTIVRFGTKIGILYLDQTVPGVSWRFRADADGFTSWSAPNLVDANSASILLQEHA</sequence>
<evidence type="ECO:0000259" key="1">
    <source>
        <dbReference type="Pfam" id="PF01551"/>
    </source>
</evidence>
<evidence type="ECO:0000313" key="2">
    <source>
        <dbReference type="EMBL" id="KKR30071.1"/>
    </source>
</evidence>
<dbReference type="CDD" id="cd15482">
    <property type="entry name" value="Sialidase_non-viral"/>
    <property type="match status" value="1"/>
</dbReference>
<organism evidence="2 3">
    <name type="scientific">Candidatus Woesebacteria bacterium GW2011_GWA1_39_8</name>
    <dbReference type="NCBI Taxonomy" id="1618552"/>
    <lineage>
        <taxon>Bacteria</taxon>
        <taxon>Candidatus Woeseibacteriota</taxon>
    </lineage>
</organism>
<dbReference type="PATRIC" id="fig|1618552.3.peg.528"/>
<accession>A0A0G0PY84</accession>
<evidence type="ECO:0000313" key="3">
    <source>
        <dbReference type="Proteomes" id="UP000034793"/>
    </source>
</evidence>
<feature type="domain" description="M23ase beta-sheet core" evidence="1">
    <location>
        <begin position="97"/>
        <end position="184"/>
    </location>
</feature>
<protein>
    <submittedName>
        <fullName evidence="2">Peptidase M23 family protein</fullName>
    </submittedName>
</protein>
<dbReference type="InterPro" id="IPR050570">
    <property type="entry name" value="Cell_wall_metabolism_enzyme"/>
</dbReference>
<dbReference type="PANTHER" id="PTHR21666">
    <property type="entry name" value="PEPTIDASE-RELATED"/>
    <property type="match status" value="1"/>
</dbReference>
<dbReference type="EMBL" id="LBXL01000014">
    <property type="protein sequence ID" value="KKR30071.1"/>
    <property type="molecule type" value="Genomic_DNA"/>
</dbReference>
<reference evidence="2 3" key="1">
    <citation type="journal article" date="2015" name="Nature">
        <title>rRNA introns, odd ribosomes, and small enigmatic genomes across a large radiation of phyla.</title>
        <authorList>
            <person name="Brown C.T."/>
            <person name="Hug L.A."/>
            <person name="Thomas B.C."/>
            <person name="Sharon I."/>
            <person name="Castelle C.J."/>
            <person name="Singh A."/>
            <person name="Wilkins M.J."/>
            <person name="Williams K.H."/>
            <person name="Banfield J.F."/>
        </authorList>
    </citation>
    <scope>NUCLEOTIDE SEQUENCE [LARGE SCALE GENOMIC DNA]</scope>
</reference>
<dbReference type="InterPro" id="IPR016047">
    <property type="entry name" value="M23ase_b-sheet_dom"/>
</dbReference>
<dbReference type="InterPro" id="IPR011055">
    <property type="entry name" value="Dup_hybrid_motif"/>
</dbReference>
<dbReference type="SUPFAM" id="SSF51261">
    <property type="entry name" value="Duplicated hybrid motif"/>
    <property type="match status" value="1"/>
</dbReference>
<dbReference type="CDD" id="cd12797">
    <property type="entry name" value="M23_peptidase"/>
    <property type="match status" value="1"/>
</dbReference>
<dbReference type="GO" id="GO:0004222">
    <property type="term" value="F:metalloendopeptidase activity"/>
    <property type="evidence" value="ECO:0007669"/>
    <property type="project" value="TreeGrafter"/>
</dbReference>
<dbReference type="PANTHER" id="PTHR21666:SF270">
    <property type="entry name" value="MUREIN HYDROLASE ACTIVATOR ENVC"/>
    <property type="match status" value="1"/>
</dbReference>
<dbReference type="Gene3D" id="2.70.70.10">
    <property type="entry name" value="Glucose Permease (Domain IIA)"/>
    <property type="match status" value="1"/>
</dbReference>
<dbReference type="Pfam" id="PF01551">
    <property type="entry name" value="Peptidase_M23"/>
    <property type="match status" value="1"/>
</dbReference>
<proteinExistence type="predicted"/>
<dbReference type="Proteomes" id="UP000034793">
    <property type="component" value="Unassembled WGS sequence"/>
</dbReference>
<name>A0A0G0PY84_9BACT</name>
<gene>
    <name evidence="2" type="ORF">UT61_C0014G0008</name>
</gene>
<comment type="caution">
    <text evidence="2">The sequence shown here is derived from an EMBL/GenBank/DDBJ whole genome shotgun (WGS) entry which is preliminary data.</text>
</comment>